<organism evidence="1 2">
    <name type="scientific">Pleurotus cornucopiae</name>
    <name type="common">Cornucopia mushroom</name>
    <dbReference type="NCBI Taxonomy" id="5321"/>
    <lineage>
        <taxon>Eukaryota</taxon>
        <taxon>Fungi</taxon>
        <taxon>Dikarya</taxon>
        <taxon>Basidiomycota</taxon>
        <taxon>Agaricomycotina</taxon>
        <taxon>Agaricomycetes</taxon>
        <taxon>Agaricomycetidae</taxon>
        <taxon>Agaricales</taxon>
        <taxon>Pleurotineae</taxon>
        <taxon>Pleurotaceae</taxon>
        <taxon>Pleurotus</taxon>
    </lineage>
</organism>
<name>A0ACB7IQH1_PLECO</name>
<gene>
    <name evidence="1" type="ORF">CCMSSC00406_0006635</name>
</gene>
<reference evidence="1 2" key="1">
    <citation type="journal article" date="2021" name="Appl. Environ. Microbiol.">
        <title>Genetic linkage and physical mapping for an oyster mushroom Pleurotus cornucopiae and QTL analysis for the trait cap color.</title>
        <authorList>
            <person name="Zhang Y."/>
            <person name="Gao W."/>
            <person name="Sonnenberg A."/>
            <person name="Chen Q."/>
            <person name="Zhang J."/>
            <person name="Huang C."/>
        </authorList>
    </citation>
    <scope>NUCLEOTIDE SEQUENCE [LARGE SCALE GENOMIC DNA]</scope>
    <source>
        <strain evidence="1">CCMSSC00406</strain>
    </source>
</reference>
<sequence length="543" mass="60629">MTPRGLSNPDGWELARRLLRPRLPHDTHDYILEGLCKAIDGINVISILQTGGGKSSLFYGYILLIQALNALSPPCEELLRAFPKNPAMVVVFPTKGLEEDMEARFKGLGINAVAINEDTLASARRSDRNLWAEAIASSMVLLSPEQLVSPSFNTLLAKREFTSRLCALGVDEIHLVNDWGDPDFREAFRRIGHVLVRLPPKTTFIGVTATLLAGIDTSQLLATLGLPQGSCFFQRRSNIRHDIRTIFRTLRHGLGGWEFPDLHWVARSRRKTIIYCETISLGFRLRIYLLGIAPQKRIRIYNSMSFPTYNQSTRGLFEVDPDIDTVIATDSLVVGFNFSNVADVIILGCAHPNRDVQCKGRTGRPGGHIKDPRGITYITKATLTNAQKLLDSGSSSKHSSLHPGMASLILAPTGCHNKELDILYGNPESDPQCRCETCLANPPMPRYPCKCSQCCVDIPPFLPPLSRAPAKPAIRMNERLTEAMRRQVTARLIDFRDTVWRSERIQSSYQFIPPQAILPDGHIKLILDRFAQLSRPGFRISSR</sequence>
<dbReference type="EMBL" id="WQMT02000007">
    <property type="protein sequence ID" value="KAG9220370.1"/>
    <property type="molecule type" value="Genomic_DNA"/>
</dbReference>
<evidence type="ECO:0000313" key="2">
    <source>
        <dbReference type="Proteomes" id="UP000824881"/>
    </source>
</evidence>
<accession>A0ACB7IQH1</accession>
<proteinExistence type="predicted"/>
<comment type="caution">
    <text evidence="1">The sequence shown here is derived from an EMBL/GenBank/DDBJ whole genome shotgun (WGS) entry which is preliminary data.</text>
</comment>
<keyword evidence="2" id="KW-1185">Reference proteome</keyword>
<dbReference type="Proteomes" id="UP000824881">
    <property type="component" value="Unassembled WGS sequence"/>
</dbReference>
<evidence type="ECO:0000313" key="1">
    <source>
        <dbReference type="EMBL" id="KAG9220370.1"/>
    </source>
</evidence>
<protein>
    <submittedName>
        <fullName evidence="1">Uncharacterized protein</fullName>
    </submittedName>
</protein>